<dbReference type="AlphaFoldDB" id="A0A0F4LQW5"/>
<keyword evidence="4 7" id="KW-0812">Transmembrane</keyword>
<feature type="transmembrane region" description="Helical" evidence="7">
    <location>
        <begin position="202"/>
        <end position="222"/>
    </location>
</feature>
<evidence type="ECO:0000256" key="1">
    <source>
        <dbReference type="ARBA" id="ARBA00004651"/>
    </source>
</evidence>
<dbReference type="Proteomes" id="UP000033558">
    <property type="component" value="Unassembled WGS sequence"/>
</dbReference>
<dbReference type="InterPro" id="IPR020846">
    <property type="entry name" value="MFS_dom"/>
</dbReference>
<dbReference type="SUPFAM" id="SSF103473">
    <property type="entry name" value="MFS general substrate transporter"/>
    <property type="match status" value="1"/>
</dbReference>
<feature type="transmembrane region" description="Helical" evidence="7">
    <location>
        <begin position="270"/>
        <end position="295"/>
    </location>
</feature>
<proteinExistence type="predicted"/>
<keyword evidence="5 7" id="KW-1133">Transmembrane helix</keyword>
<dbReference type="InterPro" id="IPR011701">
    <property type="entry name" value="MFS"/>
</dbReference>
<dbReference type="PANTHER" id="PTHR42718">
    <property type="entry name" value="MAJOR FACILITATOR SUPERFAMILY MULTIDRUG TRANSPORTER MFSC"/>
    <property type="match status" value="1"/>
</dbReference>
<dbReference type="PATRIC" id="fig|1218492.5.peg.1458"/>
<evidence type="ECO:0000259" key="8">
    <source>
        <dbReference type="PROSITE" id="PS50850"/>
    </source>
</evidence>
<evidence type="ECO:0000256" key="4">
    <source>
        <dbReference type="ARBA" id="ARBA00022692"/>
    </source>
</evidence>
<dbReference type="PROSITE" id="PS50850">
    <property type="entry name" value="MFS"/>
    <property type="match status" value="1"/>
</dbReference>
<feature type="transmembrane region" description="Helical" evidence="7">
    <location>
        <begin position="234"/>
        <end position="250"/>
    </location>
</feature>
<feature type="transmembrane region" description="Helical" evidence="7">
    <location>
        <begin position="112"/>
        <end position="133"/>
    </location>
</feature>
<dbReference type="RefSeq" id="WP_046317502.1">
    <property type="nucleotide sequence ID" value="NZ_JAMBJK010000002.1"/>
</dbReference>
<dbReference type="GO" id="GO:0022857">
    <property type="term" value="F:transmembrane transporter activity"/>
    <property type="evidence" value="ECO:0007669"/>
    <property type="project" value="InterPro"/>
</dbReference>
<evidence type="ECO:0000256" key="2">
    <source>
        <dbReference type="ARBA" id="ARBA00022448"/>
    </source>
</evidence>
<dbReference type="HOGENOM" id="CLU_000960_28_0_9"/>
<feature type="transmembrane region" description="Helical" evidence="7">
    <location>
        <begin position="307"/>
        <end position="328"/>
    </location>
</feature>
<feature type="transmembrane region" description="Helical" evidence="7">
    <location>
        <begin position="340"/>
        <end position="369"/>
    </location>
</feature>
<dbReference type="PANTHER" id="PTHR42718:SF24">
    <property type="entry name" value="MAJOR FACILITATOR SUPERFAMILY (MFS) PROFILE DOMAIN-CONTAINING PROTEIN"/>
    <property type="match status" value="1"/>
</dbReference>
<keyword evidence="6 7" id="KW-0472">Membrane</keyword>
<organism evidence="9 10">
    <name type="scientific">Bombilactobacillus mellifer</name>
    <dbReference type="NCBI Taxonomy" id="1218492"/>
    <lineage>
        <taxon>Bacteria</taxon>
        <taxon>Bacillati</taxon>
        <taxon>Bacillota</taxon>
        <taxon>Bacilli</taxon>
        <taxon>Lactobacillales</taxon>
        <taxon>Lactobacillaceae</taxon>
        <taxon>Bombilactobacillus</taxon>
    </lineage>
</organism>
<evidence type="ECO:0000256" key="6">
    <source>
        <dbReference type="ARBA" id="ARBA00023136"/>
    </source>
</evidence>
<comment type="subcellular location">
    <subcellularLocation>
        <location evidence="1">Cell membrane</location>
        <topology evidence="1">Multi-pass membrane protein</topology>
    </subcellularLocation>
</comment>
<feature type="transmembrane region" description="Helical" evidence="7">
    <location>
        <begin position="140"/>
        <end position="160"/>
    </location>
</feature>
<evidence type="ECO:0000256" key="7">
    <source>
        <dbReference type="SAM" id="Phobius"/>
    </source>
</evidence>
<evidence type="ECO:0000256" key="5">
    <source>
        <dbReference type="ARBA" id="ARBA00022989"/>
    </source>
</evidence>
<feature type="transmembrane region" description="Helical" evidence="7">
    <location>
        <begin position="55"/>
        <end position="75"/>
    </location>
</feature>
<accession>A0A0F4LQW5</accession>
<reference evidence="9 10" key="1">
    <citation type="submission" date="2015-01" db="EMBL/GenBank/DDBJ databases">
        <title>Comparative genomics of the lactic acid bacteria isolated from the honey bee gut.</title>
        <authorList>
            <person name="Ellegaard K.M."/>
            <person name="Tamarit D."/>
            <person name="Javelind E."/>
            <person name="Olofsson T."/>
            <person name="Andersson S.G."/>
            <person name="Vasquez A."/>
        </authorList>
    </citation>
    <scope>NUCLEOTIDE SEQUENCE [LARGE SCALE GENOMIC DNA]</scope>
    <source>
        <strain evidence="9 10">Bin4</strain>
    </source>
</reference>
<protein>
    <submittedName>
        <fullName evidence="9">Drug resistance transporter, EmrB/QacA subfamily</fullName>
    </submittedName>
</protein>
<dbReference type="Pfam" id="PF07690">
    <property type="entry name" value="MFS_1"/>
    <property type="match status" value="1"/>
</dbReference>
<dbReference type="Gene3D" id="1.20.1250.20">
    <property type="entry name" value="MFS general substrate transporter like domains"/>
    <property type="match status" value="1"/>
</dbReference>
<sequence>MNSTKDRNGKQFNVIAMVVTLLAGTFCTVLNGTILSTAFPTLMKTFNISAATVQWLTTGFMMVNGVMIPISAWLSTRINSKALYIGAMSTFLVGTIICYVAPTFSILLSGRLIQGVAVGITMPLMQTIMLTVFPPEKRGIAMGLGGLVIGLAPAIGPTLSGWVIDNWTWRDLFSIIIPIVTLVVITSFFTMHSVLKNYRNTIDVWSIIESTIGFGSLLFGFSSVGDDGWTSPKVYGAIIIGIIFITIFTYRQLHLEQPFLQLRVFQSPEFSLSVVLSAVTNMAMMGIEMVLPLYLQIVKGLSAFHSGLALLLGALITGIMSPITGAAFDRYGAKRLATTGMFFLTAGTVPFIFITQHTSIVYIVALYTFRMFGSSMVNMPVTTAGMNALPYNLISHGTAVNNTCRQVFTSMGTAILISVLTNVTNNLKPATSVLRQTPLAYRQQFITATISGYRAAFAVAVGFCLVTLVLSFFLKDKGTSTDLATEEA</sequence>
<evidence type="ECO:0000313" key="10">
    <source>
        <dbReference type="Proteomes" id="UP000033558"/>
    </source>
</evidence>
<dbReference type="NCBIfam" id="TIGR00711">
    <property type="entry name" value="efflux_EmrB"/>
    <property type="match status" value="1"/>
</dbReference>
<dbReference type="InterPro" id="IPR036259">
    <property type="entry name" value="MFS_trans_sf"/>
</dbReference>
<evidence type="ECO:0000313" key="9">
    <source>
        <dbReference type="EMBL" id="KJY60718.1"/>
    </source>
</evidence>
<feature type="transmembrane region" description="Helical" evidence="7">
    <location>
        <begin position="12"/>
        <end position="35"/>
    </location>
</feature>
<dbReference type="Gene3D" id="1.20.1720.10">
    <property type="entry name" value="Multidrug resistance protein D"/>
    <property type="match status" value="1"/>
</dbReference>
<feature type="transmembrane region" description="Helical" evidence="7">
    <location>
        <begin position="455"/>
        <end position="474"/>
    </location>
</feature>
<name>A0A0F4LQW5_9LACO</name>
<keyword evidence="2" id="KW-0813">Transport</keyword>
<dbReference type="STRING" id="1218492.JG30_14070"/>
<dbReference type="EMBL" id="JXJQ01000010">
    <property type="protein sequence ID" value="KJY60718.1"/>
    <property type="molecule type" value="Genomic_DNA"/>
</dbReference>
<keyword evidence="10" id="KW-1185">Reference proteome</keyword>
<dbReference type="InterPro" id="IPR004638">
    <property type="entry name" value="EmrB-like"/>
</dbReference>
<feature type="domain" description="Major facilitator superfamily (MFS) profile" evidence="8">
    <location>
        <begin position="17"/>
        <end position="479"/>
    </location>
</feature>
<feature type="transmembrane region" description="Helical" evidence="7">
    <location>
        <begin position="82"/>
        <end position="106"/>
    </location>
</feature>
<dbReference type="PRINTS" id="PR01036">
    <property type="entry name" value="TCRTETB"/>
</dbReference>
<feature type="transmembrane region" description="Helical" evidence="7">
    <location>
        <begin position="172"/>
        <end position="190"/>
    </location>
</feature>
<dbReference type="GO" id="GO:0005886">
    <property type="term" value="C:plasma membrane"/>
    <property type="evidence" value="ECO:0007669"/>
    <property type="project" value="UniProtKB-SubCell"/>
</dbReference>
<dbReference type="OrthoDB" id="9816041at2"/>
<keyword evidence="3" id="KW-1003">Cell membrane</keyword>
<comment type="caution">
    <text evidence="9">The sequence shown here is derived from an EMBL/GenBank/DDBJ whole genome shotgun (WGS) entry which is preliminary data.</text>
</comment>
<evidence type="ECO:0000256" key="3">
    <source>
        <dbReference type="ARBA" id="ARBA00022475"/>
    </source>
</evidence>
<dbReference type="CDD" id="cd17503">
    <property type="entry name" value="MFS_LmrB_MDR_like"/>
    <property type="match status" value="1"/>
</dbReference>
<gene>
    <name evidence="9" type="ORF">JG30_14070</name>
</gene>